<dbReference type="Proteomes" id="UP000792457">
    <property type="component" value="Unassembled WGS sequence"/>
</dbReference>
<evidence type="ECO:0000256" key="4">
    <source>
        <dbReference type="SAM" id="Phobius"/>
    </source>
</evidence>
<name>A0A8K0KEF1_LADFU</name>
<evidence type="ECO:0000256" key="1">
    <source>
        <dbReference type="ARBA" id="ARBA00005271"/>
    </source>
</evidence>
<dbReference type="GO" id="GO:0008017">
    <property type="term" value="F:microtubule binding"/>
    <property type="evidence" value="ECO:0007669"/>
    <property type="project" value="InterPro"/>
</dbReference>
<feature type="region of interest" description="Disordered" evidence="3">
    <location>
        <begin position="463"/>
        <end position="485"/>
    </location>
</feature>
<keyword evidence="2" id="KW-0175">Coiled coil</keyword>
<dbReference type="AlphaFoldDB" id="A0A8K0KEF1"/>
<proteinExistence type="inferred from homology"/>
<organism evidence="6 7">
    <name type="scientific">Ladona fulva</name>
    <name type="common">Scarce chaser dragonfly</name>
    <name type="synonym">Libellula fulva</name>
    <dbReference type="NCBI Taxonomy" id="123851"/>
    <lineage>
        <taxon>Eukaryota</taxon>
        <taxon>Metazoa</taxon>
        <taxon>Ecdysozoa</taxon>
        <taxon>Arthropoda</taxon>
        <taxon>Hexapoda</taxon>
        <taxon>Insecta</taxon>
        <taxon>Pterygota</taxon>
        <taxon>Palaeoptera</taxon>
        <taxon>Odonata</taxon>
        <taxon>Epiprocta</taxon>
        <taxon>Anisoptera</taxon>
        <taxon>Libelluloidea</taxon>
        <taxon>Libellulidae</taxon>
        <taxon>Ladona</taxon>
    </lineage>
</organism>
<dbReference type="GO" id="GO:0030866">
    <property type="term" value="P:cortical actin cytoskeleton organization"/>
    <property type="evidence" value="ECO:0007669"/>
    <property type="project" value="TreeGrafter"/>
</dbReference>
<feature type="domain" description="FH2" evidence="5">
    <location>
        <begin position="34"/>
        <end position="451"/>
    </location>
</feature>
<feature type="coiled-coil region" evidence="2">
    <location>
        <begin position="430"/>
        <end position="458"/>
    </location>
</feature>
<dbReference type="SUPFAM" id="SSF101447">
    <property type="entry name" value="Formin homology 2 domain (FH2 domain)"/>
    <property type="match status" value="1"/>
</dbReference>
<keyword evidence="4" id="KW-0812">Transmembrane</keyword>
<dbReference type="EMBL" id="KZ308673">
    <property type="protein sequence ID" value="KAG8232947.1"/>
    <property type="molecule type" value="Genomic_DNA"/>
</dbReference>
<dbReference type="GO" id="GO:0005884">
    <property type="term" value="C:actin filament"/>
    <property type="evidence" value="ECO:0007669"/>
    <property type="project" value="InterPro"/>
</dbReference>
<evidence type="ECO:0000313" key="7">
    <source>
        <dbReference type="Proteomes" id="UP000792457"/>
    </source>
</evidence>
<dbReference type="PROSITE" id="PS51444">
    <property type="entry name" value="FH2"/>
    <property type="match status" value="1"/>
</dbReference>
<accession>A0A8K0KEF1</accession>
<dbReference type="GO" id="GO:0051015">
    <property type="term" value="F:actin filament binding"/>
    <property type="evidence" value="ECO:0007669"/>
    <property type="project" value="TreeGrafter"/>
</dbReference>
<dbReference type="SMART" id="SM00498">
    <property type="entry name" value="FH2"/>
    <property type="match status" value="1"/>
</dbReference>
<dbReference type="PANTHER" id="PTHR45920">
    <property type="entry name" value="FORMIN HOMOLOGY 2 DOMAIN CONTAINING, ISOFORM I"/>
    <property type="match status" value="1"/>
</dbReference>
<dbReference type="GO" id="GO:0005737">
    <property type="term" value="C:cytoplasm"/>
    <property type="evidence" value="ECO:0007669"/>
    <property type="project" value="UniProtKB-ARBA"/>
</dbReference>
<dbReference type="PANTHER" id="PTHR45920:SF7">
    <property type="entry name" value="FORMIN-G"/>
    <property type="match status" value="1"/>
</dbReference>
<feature type="transmembrane region" description="Helical" evidence="4">
    <location>
        <begin position="7"/>
        <end position="28"/>
    </location>
</feature>
<reference evidence="6" key="2">
    <citation type="submission" date="2017-10" db="EMBL/GenBank/DDBJ databases">
        <title>Ladona fulva Genome sequencing and assembly.</title>
        <authorList>
            <person name="Murali S."/>
            <person name="Richards S."/>
            <person name="Bandaranaike D."/>
            <person name="Bellair M."/>
            <person name="Blankenburg K."/>
            <person name="Chao H."/>
            <person name="Dinh H."/>
            <person name="Doddapaneni H."/>
            <person name="Dugan-Rocha S."/>
            <person name="Elkadiri S."/>
            <person name="Gnanaolivu R."/>
            <person name="Hernandez B."/>
            <person name="Skinner E."/>
            <person name="Javaid M."/>
            <person name="Lee S."/>
            <person name="Li M."/>
            <person name="Ming W."/>
            <person name="Munidasa M."/>
            <person name="Muniz J."/>
            <person name="Nguyen L."/>
            <person name="Hughes D."/>
            <person name="Osuji N."/>
            <person name="Pu L.-L."/>
            <person name="Puazo M."/>
            <person name="Qu C."/>
            <person name="Quiroz J."/>
            <person name="Raj R."/>
            <person name="Weissenberger G."/>
            <person name="Xin Y."/>
            <person name="Zou X."/>
            <person name="Han Y."/>
            <person name="Worley K."/>
            <person name="Muzny D."/>
            <person name="Gibbs R."/>
        </authorList>
    </citation>
    <scope>NUCLEOTIDE SEQUENCE</scope>
    <source>
        <strain evidence="6">Sampled in the wild</strain>
    </source>
</reference>
<dbReference type="InterPro" id="IPR001265">
    <property type="entry name" value="Formin_Cappuccino_subfam"/>
</dbReference>
<dbReference type="InterPro" id="IPR042201">
    <property type="entry name" value="FH2_Formin_sf"/>
</dbReference>
<keyword evidence="7" id="KW-1185">Reference proteome</keyword>
<evidence type="ECO:0000256" key="2">
    <source>
        <dbReference type="SAM" id="Coils"/>
    </source>
</evidence>
<evidence type="ECO:0000256" key="3">
    <source>
        <dbReference type="SAM" id="MobiDB-lite"/>
    </source>
</evidence>
<dbReference type="OrthoDB" id="427644at2759"/>
<feature type="compositionally biased region" description="Basic and acidic residues" evidence="3">
    <location>
        <begin position="475"/>
        <end position="485"/>
    </location>
</feature>
<dbReference type="Gene3D" id="1.20.58.2220">
    <property type="entry name" value="Formin, FH2 domain"/>
    <property type="match status" value="1"/>
</dbReference>
<keyword evidence="4" id="KW-0472">Membrane</keyword>
<dbReference type="Pfam" id="PF02181">
    <property type="entry name" value="FH2"/>
    <property type="match status" value="1"/>
</dbReference>
<reference evidence="6" key="1">
    <citation type="submission" date="2013-04" db="EMBL/GenBank/DDBJ databases">
        <authorList>
            <person name="Qu J."/>
            <person name="Murali S.C."/>
            <person name="Bandaranaike D."/>
            <person name="Bellair M."/>
            <person name="Blankenburg K."/>
            <person name="Chao H."/>
            <person name="Dinh H."/>
            <person name="Doddapaneni H."/>
            <person name="Downs B."/>
            <person name="Dugan-Rocha S."/>
            <person name="Elkadiri S."/>
            <person name="Gnanaolivu R.D."/>
            <person name="Hernandez B."/>
            <person name="Javaid M."/>
            <person name="Jayaseelan J.C."/>
            <person name="Lee S."/>
            <person name="Li M."/>
            <person name="Ming W."/>
            <person name="Munidasa M."/>
            <person name="Muniz J."/>
            <person name="Nguyen L."/>
            <person name="Ongeri F."/>
            <person name="Osuji N."/>
            <person name="Pu L.-L."/>
            <person name="Puazo M."/>
            <person name="Qu C."/>
            <person name="Quiroz J."/>
            <person name="Raj R."/>
            <person name="Weissenberger G."/>
            <person name="Xin Y."/>
            <person name="Zou X."/>
            <person name="Han Y."/>
            <person name="Richards S."/>
            <person name="Worley K."/>
            <person name="Muzny D."/>
            <person name="Gibbs R."/>
        </authorList>
    </citation>
    <scope>NUCLEOTIDE SEQUENCE</scope>
    <source>
        <strain evidence="6">Sampled in the wild</strain>
    </source>
</reference>
<comment type="similarity">
    <text evidence="1">Belongs to the formin homology family. Cappuccino subfamily.</text>
</comment>
<evidence type="ECO:0000313" key="6">
    <source>
        <dbReference type="EMBL" id="KAG8232947.1"/>
    </source>
</evidence>
<dbReference type="GO" id="GO:0045010">
    <property type="term" value="P:actin nucleation"/>
    <property type="evidence" value="ECO:0007669"/>
    <property type="project" value="InterPro"/>
</dbReference>
<keyword evidence="4" id="KW-1133">Transmembrane helix</keyword>
<comment type="caution">
    <text evidence="6">The sequence shown here is derived from an EMBL/GenBank/DDBJ whole genome shotgun (WGS) entry which is preliminary data.</text>
</comment>
<sequence length="485" mass="56127">MIDILKPVIILFFCILWMIYLIDLHIYFTISVLRKQPLTPVVPMRPLYWTRIIVTSPPPEIIAADEVEQEALWHKLEEANIENINEFTDLFSRQIVERKPPKKKAEQTSKQQAMKILDSKRSQNVGILASSLHVDFSEIENAIYNFDTSVISLEALQQIYEVRATKEEIEKIRGHVEAKPEVPLDKPEQFLHELAEIPNFADRIACFMFQSEFEDGISTIDSKLNNLKSTCEFIMTSENLKKVFSIILALGNYMNGGNRTRGQADGFGLEILPKLRDVKSKDSSVTLLHFIIRTYMKGLPDPLATDIPLPIPEPGDIDRASAVEFEDIETDLKQLQKDFSICQKKTEKVIASSNEEHLQPFKEKMEAFLTEGQKQLTDEFDNLEECKQKFLTVMKFYQYVPKGTKISEVPPKDFFALWSPFCKEFKDIWKKEQQRVMKEKVQEAKRKQEEKKKSLTVKTVKKEEGGLKSKLQKMLKMDDRSNSFT</sequence>
<protein>
    <recommendedName>
        <fullName evidence="5">FH2 domain-containing protein</fullName>
    </recommendedName>
</protein>
<dbReference type="InterPro" id="IPR015425">
    <property type="entry name" value="FH2_Formin"/>
</dbReference>
<dbReference type="PRINTS" id="PR00828">
    <property type="entry name" value="FORMIN"/>
</dbReference>
<gene>
    <name evidence="6" type="ORF">J437_LFUL013375</name>
</gene>
<evidence type="ECO:0000259" key="5">
    <source>
        <dbReference type="PROSITE" id="PS51444"/>
    </source>
</evidence>